<protein>
    <submittedName>
        <fullName evidence="2">Uncharacterized protein</fullName>
    </submittedName>
</protein>
<organism evidence="2 3">
    <name type="scientific">Paracoccus aminophilus JCM 7686</name>
    <dbReference type="NCBI Taxonomy" id="1367847"/>
    <lineage>
        <taxon>Bacteria</taxon>
        <taxon>Pseudomonadati</taxon>
        <taxon>Pseudomonadota</taxon>
        <taxon>Alphaproteobacteria</taxon>
        <taxon>Rhodobacterales</taxon>
        <taxon>Paracoccaceae</taxon>
        <taxon>Paracoccus</taxon>
    </lineage>
</organism>
<keyword evidence="1" id="KW-0812">Transmembrane</keyword>
<dbReference type="KEGG" id="pami:JCM7686_0412"/>
<sequence>MSGAAVDLPTVAAVGSAVAAAIGVVVAIASMFVAKQSGRAAEDSASSARTSLRLVAEQLRVARLGSLAESMLRLTLRLEIALQRARSLVPEYVAAREGTAPDLTAVYRLKVHRDEVLPLLQQLKEDLYIIRVIRSPEGELALSATEGAIVRALSDLISKVRVATGRLVGYDEFTTDILLGRRPEAKGKAVPPDLEKEIDLAISRQGIWGDAVASEFAALLQKLTNYLQPLVKAEYSELQ</sequence>
<dbReference type="Proteomes" id="UP000015480">
    <property type="component" value="Chromosome"/>
</dbReference>
<name>S5YQI7_PARAH</name>
<proteinExistence type="predicted"/>
<keyword evidence="3" id="KW-1185">Reference proteome</keyword>
<keyword evidence="1" id="KW-0472">Membrane</keyword>
<reference evidence="2 3" key="1">
    <citation type="journal article" date="2014" name="BMC Genomics">
        <title>Architecture and functions of a multipartite genome of the methylotrophic bacterium Paracoccus aminophilus JCM 7686, containing primary and secondary chromids.</title>
        <authorList>
            <person name="Dziewit L."/>
            <person name="Czarnecki J."/>
            <person name="Wibberg D."/>
            <person name="Radlinska M."/>
            <person name="Mrozek P."/>
            <person name="Szymczak M."/>
            <person name="Schluter A."/>
            <person name="Puhler A."/>
            <person name="Bartosik D."/>
        </authorList>
    </citation>
    <scope>NUCLEOTIDE SEQUENCE [LARGE SCALE GENOMIC DNA]</scope>
    <source>
        <strain evidence="2">JCM 7686</strain>
    </source>
</reference>
<accession>S5YQI7</accession>
<dbReference type="EMBL" id="CP006650">
    <property type="protein sequence ID" value="AGT07521.1"/>
    <property type="molecule type" value="Genomic_DNA"/>
</dbReference>
<evidence type="ECO:0000256" key="1">
    <source>
        <dbReference type="SAM" id="Phobius"/>
    </source>
</evidence>
<dbReference type="AlphaFoldDB" id="S5YQI7"/>
<keyword evidence="1" id="KW-1133">Transmembrane helix</keyword>
<gene>
    <name evidence="2" type="ORF">JCM7686_0412</name>
</gene>
<dbReference type="STRING" id="1367847.JCM7686_0412"/>
<evidence type="ECO:0000313" key="3">
    <source>
        <dbReference type="Proteomes" id="UP000015480"/>
    </source>
</evidence>
<evidence type="ECO:0000313" key="2">
    <source>
        <dbReference type="EMBL" id="AGT07521.1"/>
    </source>
</evidence>
<dbReference type="HOGENOM" id="CLU_1160198_0_0_5"/>
<feature type="transmembrane region" description="Helical" evidence="1">
    <location>
        <begin position="12"/>
        <end position="34"/>
    </location>
</feature>